<feature type="transmembrane region" description="Helical" evidence="2">
    <location>
        <begin position="12"/>
        <end position="33"/>
    </location>
</feature>
<dbReference type="AlphaFoldDB" id="A0A9P6RTB3"/>
<dbReference type="EMBL" id="JAAAIP010000027">
    <property type="protein sequence ID" value="KAG0328830.1"/>
    <property type="molecule type" value="Genomic_DNA"/>
</dbReference>
<proteinExistence type="predicted"/>
<evidence type="ECO:0000256" key="1">
    <source>
        <dbReference type="SAM" id="MobiDB-lite"/>
    </source>
</evidence>
<feature type="transmembrane region" description="Helical" evidence="2">
    <location>
        <begin position="188"/>
        <end position="207"/>
    </location>
</feature>
<comment type="caution">
    <text evidence="3">The sequence shown here is derived from an EMBL/GenBank/DDBJ whole genome shotgun (WGS) entry which is preliminary data.</text>
</comment>
<dbReference type="Proteomes" id="UP000738325">
    <property type="component" value="Unassembled WGS sequence"/>
</dbReference>
<name>A0A9P6RTB3_9FUNG</name>
<evidence type="ECO:0000256" key="2">
    <source>
        <dbReference type="SAM" id="Phobius"/>
    </source>
</evidence>
<sequence>MGLSTFNTAVRYFLLFVALATIGFNVYFVWLYFNYTTIVFTWKFYSQFSLVGFIFFFILISEIEYRVSGRRHRRSATAPEYSDHDDKSHYRDHHHHRRSSRWTMFWSVARILVVWTASVGILNATVSSIPHQERFILSLPFPRDSAQGQALNNKFDAYDPHNLFDCPVIQLPDLLTTLCAFDQTTIDMAIVVALLAIIEAVLTFILVKRANKSVGGGHPGLESGAAAHKEVALEPQPLLQHQEQQPQHYDAESQHSAMKKRSEIYDNGTGETYNDKFTAPAAHTNVERGSSVMEMLPFDNEMNHQNRELPPLPVRSNEEVPYYPFSDSEKYEYEESEAGPSHVYQADIKRHDGF</sequence>
<evidence type="ECO:0000313" key="4">
    <source>
        <dbReference type="Proteomes" id="UP000738325"/>
    </source>
</evidence>
<protein>
    <submittedName>
        <fullName evidence="3">Uncharacterized protein</fullName>
    </submittedName>
</protein>
<gene>
    <name evidence="3" type="ORF">BGZ99_004318</name>
</gene>
<accession>A0A9P6RTB3</accession>
<keyword evidence="2" id="KW-0472">Membrane</keyword>
<reference evidence="3" key="1">
    <citation type="journal article" date="2020" name="Fungal Divers.">
        <title>Resolving the Mortierellaceae phylogeny through synthesis of multi-gene phylogenetics and phylogenomics.</title>
        <authorList>
            <person name="Vandepol N."/>
            <person name="Liber J."/>
            <person name="Desiro A."/>
            <person name="Na H."/>
            <person name="Kennedy M."/>
            <person name="Barry K."/>
            <person name="Grigoriev I.V."/>
            <person name="Miller A.N."/>
            <person name="O'Donnell K."/>
            <person name="Stajich J.E."/>
            <person name="Bonito G."/>
        </authorList>
    </citation>
    <scope>NUCLEOTIDE SEQUENCE</scope>
    <source>
        <strain evidence="3">REB-010B</strain>
    </source>
</reference>
<evidence type="ECO:0000313" key="3">
    <source>
        <dbReference type="EMBL" id="KAG0328830.1"/>
    </source>
</evidence>
<feature type="transmembrane region" description="Helical" evidence="2">
    <location>
        <begin position="45"/>
        <end position="65"/>
    </location>
</feature>
<dbReference type="OrthoDB" id="2448870at2759"/>
<feature type="transmembrane region" description="Helical" evidence="2">
    <location>
        <begin position="104"/>
        <end position="126"/>
    </location>
</feature>
<keyword evidence="2" id="KW-0812">Transmembrane</keyword>
<feature type="region of interest" description="Disordered" evidence="1">
    <location>
        <begin position="326"/>
        <end position="354"/>
    </location>
</feature>
<organism evidence="3 4">
    <name type="scientific">Dissophora globulifera</name>
    <dbReference type="NCBI Taxonomy" id="979702"/>
    <lineage>
        <taxon>Eukaryota</taxon>
        <taxon>Fungi</taxon>
        <taxon>Fungi incertae sedis</taxon>
        <taxon>Mucoromycota</taxon>
        <taxon>Mortierellomycotina</taxon>
        <taxon>Mortierellomycetes</taxon>
        <taxon>Mortierellales</taxon>
        <taxon>Mortierellaceae</taxon>
        <taxon>Dissophora</taxon>
    </lineage>
</organism>
<feature type="region of interest" description="Disordered" evidence="1">
    <location>
        <begin position="240"/>
        <end position="259"/>
    </location>
</feature>
<keyword evidence="2" id="KW-1133">Transmembrane helix</keyword>
<keyword evidence="4" id="KW-1185">Reference proteome</keyword>